<dbReference type="GO" id="GO:0008781">
    <property type="term" value="F:N-acylneuraminate cytidylyltransferase activity"/>
    <property type="evidence" value="ECO:0007669"/>
    <property type="project" value="TreeGrafter"/>
</dbReference>
<dbReference type="PANTHER" id="PTHR21485">
    <property type="entry name" value="HAD SUPERFAMILY MEMBERS CMAS AND KDSC"/>
    <property type="match status" value="1"/>
</dbReference>
<dbReference type="SUPFAM" id="SSF56784">
    <property type="entry name" value="HAD-like"/>
    <property type="match status" value="1"/>
</dbReference>
<comment type="caution">
    <text evidence="1">The sequence shown here is derived from an EMBL/GenBank/DDBJ whole genome shotgun (WGS) entry which is preliminary data.</text>
</comment>
<organism evidence="1 2">
    <name type="scientific">Candidatus Yanofskybacteria bacterium RIFCSPHIGHO2_02_FULL_41_11</name>
    <dbReference type="NCBI Taxonomy" id="1802675"/>
    <lineage>
        <taxon>Bacteria</taxon>
        <taxon>Candidatus Yanofskyibacteriota</taxon>
    </lineage>
</organism>
<evidence type="ECO:0000313" key="1">
    <source>
        <dbReference type="EMBL" id="OGN08498.1"/>
    </source>
</evidence>
<dbReference type="InterPro" id="IPR036412">
    <property type="entry name" value="HAD-like_sf"/>
</dbReference>
<protein>
    <recommendedName>
        <fullName evidence="3">3-deoxy-D-manno-octulosonate 8-phosphate phosphatase</fullName>
    </recommendedName>
</protein>
<dbReference type="InterPro" id="IPR050793">
    <property type="entry name" value="CMP-NeuNAc_synthase"/>
</dbReference>
<gene>
    <name evidence="1" type="ORF">A3J46_01895</name>
</gene>
<sequence length="193" mass="20748">MVKRKTQKSKVLAQAKKIKAAGFGSLGVLFSATVWFDSEKGEVQRVRSHVDGQGISLLRGIGLRICFVTATGDNFLPKFAEKLNSLPSAKSGKWPKVDVFVQAAGEGKVKVVGNWLKKLGLAWDECAFMGDDLGDYPVMKKVGLAACPAGAEKIIKDIAHFTASREAGSGAVRDFCNLLLQAKRVDPTSLPLN</sequence>
<accession>A0A1F8F794</accession>
<dbReference type="Proteomes" id="UP000177167">
    <property type="component" value="Unassembled WGS sequence"/>
</dbReference>
<evidence type="ECO:0008006" key="3">
    <source>
        <dbReference type="Google" id="ProtNLM"/>
    </source>
</evidence>
<dbReference type="AlphaFoldDB" id="A0A1F8F794"/>
<proteinExistence type="predicted"/>
<dbReference type="Pfam" id="PF08282">
    <property type="entry name" value="Hydrolase_3"/>
    <property type="match status" value="1"/>
</dbReference>
<dbReference type="InterPro" id="IPR023214">
    <property type="entry name" value="HAD_sf"/>
</dbReference>
<dbReference type="EMBL" id="MGJP01000061">
    <property type="protein sequence ID" value="OGN08498.1"/>
    <property type="molecule type" value="Genomic_DNA"/>
</dbReference>
<dbReference type="PANTHER" id="PTHR21485:SF3">
    <property type="entry name" value="N-ACYLNEURAMINATE CYTIDYLYLTRANSFERASE"/>
    <property type="match status" value="1"/>
</dbReference>
<reference evidence="1 2" key="1">
    <citation type="journal article" date="2016" name="Nat. Commun.">
        <title>Thousands of microbial genomes shed light on interconnected biogeochemical processes in an aquifer system.</title>
        <authorList>
            <person name="Anantharaman K."/>
            <person name="Brown C.T."/>
            <person name="Hug L.A."/>
            <person name="Sharon I."/>
            <person name="Castelle C.J."/>
            <person name="Probst A.J."/>
            <person name="Thomas B.C."/>
            <person name="Singh A."/>
            <person name="Wilkins M.J."/>
            <person name="Karaoz U."/>
            <person name="Brodie E.L."/>
            <person name="Williams K.H."/>
            <person name="Hubbard S.S."/>
            <person name="Banfield J.F."/>
        </authorList>
    </citation>
    <scope>NUCLEOTIDE SEQUENCE [LARGE SCALE GENOMIC DNA]</scope>
</reference>
<name>A0A1F8F794_9BACT</name>
<dbReference type="Gene3D" id="3.40.50.1000">
    <property type="entry name" value="HAD superfamily/HAD-like"/>
    <property type="match status" value="1"/>
</dbReference>
<evidence type="ECO:0000313" key="2">
    <source>
        <dbReference type="Proteomes" id="UP000177167"/>
    </source>
</evidence>